<dbReference type="AlphaFoldDB" id="X0YNR9"/>
<organism evidence="1">
    <name type="scientific">marine sediment metagenome</name>
    <dbReference type="NCBI Taxonomy" id="412755"/>
    <lineage>
        <taxon>unclassified sequences</taxon>
        <taxon>metagenomes</taxon>
        <taxon>ecological metagenomes</taxon>
    </lineage>
</organism>
<comment type="caution">
    <text evidence="1">The sequence shown here is derived from an EMBL/GenBank/DDBJ whole genome shotgun (WGS) entry which is preliminary data.</text>
</comment>
<evidence type="ECO:0008006" key="2">
    <source>
        <dbReference type="Google" id="ProtNLM"/>
    </source>
</evidence>
<feature type="non-terminal residue" evidence="1">
    <location>
        <position position="1"/>
    </location>
</feature>
<dbReference type="EMBL" id="BARS01050628">
    <property type="protein sequence ID" value="GAG50098.1"/>
    <property type="molecule type" value="Genomic_DNA"/>
</dbReference>
<accession>X0YNR9</accession>
<proteinExistence type="predicted"/>
<dbReference type="InterPro" id="IPR036465">
    <property type="entry name" value="vWFA_dom_sf"/>
</dbReference>
<dbReference type="SUPFAM" id="SSF53300">
    <property type="entry name" value="vWA-like"/>
    <property type="match status" value="1"/>
</dbReference>
<feature type="non-terminal residue" evidence="1">
    <location>
        <position position="237"/>
    </location>
</feature>
<sequence length="237" mass="25434">LVTVTCETAQKQFAHPASATIPPTVCATNDDCDGVEVCVESTCVPRTGPVITVLSERPRVPFVVAFDIRLEDALGEPIYEGVTRDQFRIFEDEQEIDYAETGYSITPAPNLPLKIVLVLDYTVSMDEAAAIGPMVEAAEQFVLAEHFTATHQIGVVEFHDRMGEGAGYGIVAPLTRADAEGKQAAADVIPAEGMLEPGLSRAWDAVTLAITMLGEVERRPGEVHTIVFLTDGGDTTS</sequence>
<dbReference type="Gene3D" id="3.40.50.410">
    <property type="entry name" value="von Willebrand factor, type A domain"/>
    <property type="match status" value="1"/>
</dbReference>
<reference evidence="1" key="1">
    <citation type="journal article" date="2014" name="Front. Microbiol.">
        <title>High frequency of phylogenetically diverse reductive dehalogenase-homologous genes in deep subseafloor sedimentary metagenomes.</title>
        <authorList>
            <person name="Kawai M."/>
            <person name="Futagami T."/>
            <person name="Toyoda A."/>
            <person name="Takaki Y."/>
            <person name="Nishi S."/>
            <person name="Hori S."/>
            <person name="Arai W."/>
            <person name="Tsubouchi T."/>
            <person name="Morono Y."/>
            <person name="Uchiyama I."/>
            <person name="Ito T."/>
            <person name="Fujiyama A."/>
            <person name="Inagaki F."/>
            <person name="Takami H."/>
        </authorList>
    </citation>
    <scope>NUCLEOTIDE SEQUENCE</scope>
    <source>
        <strain evidence="1">Expedition CK06-06</strain>
    </source>
</reference>
<name>X0YNR9_9ZZZZ</name>
<evidence type="ECO:0000313" key="1">
    <source>
        <dbReference type="EMBL" id="GAG50098.1"/>
    </source>
</evidence>
<protein>
    <recommendedName>
        <fullName evidence="2">VWFA domain-containing protein</fullName>
    </recommendedName>
</protein>
<gene>
    <name evidence="1" type="ORF">S01H1_75540</name>
</gene>